<dbReference type="InterPro" id="IPR050383">
    <property type="entry name" value="GlyoxalaseI/FosfomycinResist"/>
</dbReference>
<dbReference type="STRING" id="756272.Plabr_1338"/>
<dbReference type="EMBL" id="CP002546">
    <property type="protein sequence ID" value="ADY58950.1"/>
    <property type="molecule type" value="Genomic_DNA"/>
</dbReference>
<dbReference type="HOGENOM" id="CLU_046006_12_4_0"/>
<proteinExistence type="predicted"/>
<dbReference type="Proteomes" id="UP000006860">
    <property type="component" value="Chromosome"/>
</dbReference>
<dbReference type="InterPro" id="IPR004360">
    <property type="entry name" value="Glyas_Fos-R_dOase_dom"/>
</dbReference>
<keyword evidence="3" id="KW-1185">Reference proteome</keyword>
<dbReference type="Pfam" id="PF00903">
    <property type="entry name" value="Glyoxalase"/>
    <property type="match status" value="1"/>
</dbReference>
<dbReference type="PANTHER" id="PTHR21366:SF22">
    <property type="entry name" value="VOC DOMAIN-CONTAINING PROTEIN"/>
    <property type="match status" value="1"/>
</dbReference>
<feature type="domain" description="VOC" evidence="1">
    <location>
        <begin position="8"/>
        <end position="134"/>
    </location>
</feature>
<sequence>MPVIEVECIDHLTLVVSDLEQSRHFYADVLGMREVPRPNFDFAGLWFQAGDTLLHLILTHDKSGPAGVFSPEKTPSTRTHHFAFRVPDAGAAWDALQASGEELTVISPPKFRPDGAVQVFLADPDGHVVELSSEPR</sequence>
<gene>
    <name evidence="2" type="ordered locus">Plabr_1338</name>
</gene>
<evidence type="ECO:0000313" key="2">
    <source>
        <dbReference type="EMBL" id="ADY58950.1"/>
    </source>
</evidence>
<reference evidence="3" key="1">
    <citation type="submission" date="2011-02" db="EMBL/GenBank/DDBJ databases">
        <title>The complete genome of Planctomyces brasiliensis DSM 5305.</title>
        <authorList>
            <person name="Lucas S."/>
            <person name="Copeland A."/>
            <person name="Lapidus A."/>
            <person name="Bruce D."/>
            <person name="Goodwin L."/>
            <person name="Pitluck S."/>
            <person name="Kyrpides N."/>
            <person name="Mavromatis K."/>
            <person name="Pagani I."/>
            <person name="Ivanova N."/>
            <person name="Ovchinnikova G."/>
            <person name="Lu M."/>
            <person name="Detter J.C."/>
            <person name="Han C."/>
            <person name="Land M."/>
            <person name="Hauser L."/>
            <person name="Markowitz V."/>
            <person name="Cheng J.-F."/>
            <person name="Hugenholtz P."/>
            <person name="Woyke T."/>
            <person name="Wu D."/>
            <person name="Tindall B."/>
            <person name="Pomrenke H.G."/>
            <person name="Brambilla E."/>
            <person name="Klenk H.-P."/>
            <person name="Eisen J.A."/>
        </authorList>
    </citation>
    <scope>NUCLEOTIDE SEQUENCE [LARGE SCALE GENOMIC DNA]</scope>
    <source>
        <strain evidence="3">ATCC 49424 / DSM 5305 / JCM 21570 / NBRC 103401 / IFAM 1448</strain>
    </source>
</reference>
<dbReference type="InterPro" id="IPR037523">
    <property type="entry name" value="VOC_core"/>
</dbReference>
<dbReference type="RefSeq" id="WP_013627682.1">
    <property type="nucleotide sequence ID" value="NC_015174.1"/>
</dbReference>
<dbReference type="AlphaFoldDB" id="F0SNR4"/>
<dbReference type="Gene3D" id="3.10.180.10">
    <property type="entry name" value="2,3-Dihydroxybiphenyl 1,2-Dioxygenase, domain 1"/>
    <property type="match status" value="1"/>
</dbReference>
<dbReference type="InterPro" id="IPR029068">
    <property type="entry name" value="Glyas_Bleomycin-R_OHBP_Dase"/>
</dbReference>
<accession>F0SNR4</accession>
<evidence type="ECO:0000313" key="3">
    <source>
        <dbReference type="Proteomes" id="UP000006860"/>
    </source>
</evidence>
<evidence type="ECO:0000259" key="1">
    <source>
        <dbReference type="PROSITE" id="PS51819"/>
    </source>
</evidence>
<dbReference type="SUPFAM" id="SSF54593">
    <property type="entry name" value="Glyoxalase/Bleomycin resistance protein/Dihydroxybiphenyl dioxygenase"/>
    <property type="match status" value="1"/>
</dbReference>
<dbReference type="KEGG" id="pbs:Plabr_1338"/>
<protein>
    <submittedName>
        <fullName evidence="2">Glyoxalase/bleomycin resistance protein/dioxygenase</fullName>
    </submittedName>
</protein>
<dbReference type="PANTHER" id="PTHR21366">
    <property type="entry name" value="GLYOXALASE FAMILY PROTEIN"/>
    <property type="match status" value="1"/>
</dbReference>
<name>F0SNR4_RUBBR</name>
<dbReference type="PROSITE" id="PS51819">
    <property type="entry name" value="VOC"/>
    <property type="match status" value="1"/>
</dbReference>
<dbReference type="eggNOG" id="COG0346">
    <property type="taxonomic scope" value="Bacteria"/>
</dbReference>
<organism evidence="2 3">
    <name type="scientific">Rubinisphaera brasiliensis (strain ATCC 49424 / DSM 5305 / JCM 21570 / IAM 15109 / NBRC 103401 / IFAM 1448)</name>
    <name type="common">Planctomyces brasiliensis</name>
    <dbReference type="NCBI Taxonomy" id="756272"/>
    <lineage>
        <taxon>Bacteria</taxon>
        <taxon>Pseudomonadati</taxon>
        <taxon>Planctomycetota</taxon>
        <taxon>Planctomycetia</taxon>
        <taxon>Planctomycetales</taxon>
        <taxon>Planctomycetaceae</taxon>
        <taxon>Rubinisphaera</taxon>
    </lineage>
</organism>
<dbReference type="OrthoDB" id="9800322at2"/>